<evidence type="ECO:0000256" key="3">
    <source>
        <dbReference type="ARBA" id="ARBA00023136"/>
    </source>
</evidence>
<dbReference type="Proteomes" id="UP000637002">
    <property type="component" value="Unassembled WGS sequence"/>
</dbReference>
<dbReference type="Pfam" id="PF07690">
    <property type="entry name" value="MFS_1"/>
    <property type="match status" value="1"/>
</dbReference>
<dbReference type="GO" id="GO:0022857">
    <property type="term" value="F:transmembrane transporter activity"/>
    <property type="evidence" value="ECO:0007669"/>
    <property type="project" value="InterPro"/>
</dbReference>
<dbReference type="AlphaFoldDB" id="A0A916U5F4"/>
<dbReference type="SUPFAM" id="SSF103473">
    <property type="entry name" value="MFS general substrate transporter"/>
    <property type="match status" value="1"/>
</dbReference>
<keyword evidence="2 4" id="KW-1133">Transmembrane helix</keyword>
<evidence type="ECO:0000256" key="1">
    <source>
        <dbReference type="ARBA" id="ARBA00022692"/>
    </source>
</evidence>
<dbReference type="InterPro" id="IPR036259">
    <property type="entry name" value="MFS_trans_sf"/>
</dbReference>
<evidence type="ECO:0000313" key="5">
    <source>
        <dbReference type="EMBL" id="GGC61329.1"/>
    </source>
</evidence>
<feature type="transmembrane region" description="Helical" evidence="4">
    <location>
        <begin position="341"/>
        <end position="360"/>
    </location>
</feature>
<feature type="transmembrane region" description="Helical" evidence="4">
    <location>
        <begin position="307"/>
        <end position="329"/>
    </location>
</feature>
<organism evidence="5 6">
    <name type="scientific">Chelatococcus reniformis</name>
    <dbReference type="NCBI Taxonomy" id="1494448"/>
    <lineage>
        <taxon>Bacteria</taxon>
        <taxon>Pseudomonadati</taxon>
        <taxon>Pseudomonadota</taxon>
        <taxon>Alphaproteobacteria</taxon>
        <taxon>Hyphomicrobiales</taxon>
        <taxon>Chelatococcaceae</taxon>
        <taxon>Chelatococcus</taxon>
    </lineage>
</organism>
<feature type="transmembrane region" description="Helical" evidence="4">
    <location>
        <begin position="42"/>
        <end position="65"/>
    </location>
</feature>
<gene>
    <name evidence="5" type="ORF">GCM10010994_19860</name>
</gene>
<evidence type="ECO:0000256" key="4">
    <source>
        <dbReference type="SAM" id="Phobius"/>
    </source>
</evidence>
<reference evidence="5" key="2">
    <citation type="submission" date="2020-09" db="EMBL/GenBank/DDBJ databases">
        <authorList>
            <person name="Sun Q."/>
            <person name="Zhou Y."/>
        </authorList>
    </citation>
    <scope>NUCLEOTIDE SEQUENCE</scope>
    <source>
        <strain evidence="5">CGMCC 1.12919</strain>
    </source>
</reference>
<feature type="transmembrane region" description="Helical" evidence="4">
    <location>
        <begin position="135"/>
        <end position="155"/>
    </location>
</feature>
<keyword evidence="3 4" id="KW-0472">Membrane</keyword>
<proteinExistence type="predicted"/>
<reference evidence="5" key="1">
    <citation type="journal article" date="2014" name="Int. J. Syst. Evol. Microbiol.">
        <title>Complete genome sequence of Corynebacterium casei LMG S-19264T (=DSM 44701T), isolated from a smear-ripened cheese.</title>
        <authorList>
            <consortium name="US DOE Joint Genome Institute (JGI-PGF)"/>
            <person name="Walter F."/>
            <person name="Albersmeier A."/>
            <person name="Kalinowski J."/>
            <person name="Ruckert C."/>
        </authorList>
    </citation>
    <scope>NUCLEOTIDE SEQUENCE</scope>
    <source>
        <strain evidence="5">CGMCC 1.12919</strain>
    </source>
</reference>
<keyword evidence="6" id="KW-1185">Reference proteome</keyword>
<feature type="transmembrane region" description="Helical" evidence="4">
    <location>
        <begin position="276"/>
        <end position="295"/>
    </location>
</feature>
<protein>
    <submittedName>
        <fullName evidence="5">MFS transporter</fullName>
    </submittedName>
</protein>
<feature type="transmembrane region" description="Helical" evidence="4">
    <location>
        <begin position="233"/>
        <end position="255"/>
    </location>
</feature>
<dbReference type="EMBL" id="BMGG01000003">
    <property type="protein sequence ID" value="GGC61329.1"/>
    <property type="molecule type" value="Genomic_DNA"/>
</dbReference>
<comment type="caution">
    <text evidence="5">The sequence shown here is derived from an EMBL/GenBank/DDBJ whole genome shotgun (WGS) entry which is preliminary data.</text>
</comment>
<evidence type="ECO:0000313" key="6">
    <source>
        <dbReference type="Proteomes" id="UP000637002"/>
    </source>
</evidence>
<dbReference type="RefSeq" id="WP_244641901.1">
    <property type="nucleotide sequence ID" value="NZ_BMGG01000003.1"/>
</dbReference>
<sequence>MIACSPALRLGLAQMIAWGTSYYLIGGFGSAIAAELGWSQNLVYGGFGLALLVMGLTSGTTGRLIDVYGGRRVMGAGAVLNALGCAALASCHGVALYVAAWTCLGVAMRLTLYDAAFAALARAGGPQARRPMAQITLLGGLASTTFWPLGAVLTTHLGWRGALWVFAGLALLCIPLNAALSDRRYGEDAPAGSDRRPLPEPLASAGREATVAAVLFASLAATTNVLNAAMSSHMIAILAGLGLTASASVWVGALRGVGQSAARALEVVFQARTDPLTLNLSAMAMIVASFASGLLGGQTSLASIGFAFLYGAGNGLITITRGALPLVLFDHRSYGAVVGRLLAPSFILSAAAPLAFAFIPERFGPAGALYLSLALAISGLAAALALKLRFGARGRARAAARSP</sequence>
<name>A0A916U5F4_9HYPH</name>
<feature type="transmembrane region" description="Helical" evidence="4">
    <location>
        <begin position="161"/>
        <end position="180"/>
    </location>
</feature>
<keyword evidence="1 4" id="KW-0812">Transmembrane</keyword>
<feature type="transmembrane region" description="Helical" evidence="4">
    <location>
        <begin position="77"/>
        <end position="100"/>
    </location>
</feature>
<feature type="transmembrane region" description="Helical" evidence="4">
    <location>
        <begin position="12"/>
        <end position="36"/>
    </location>
</feature>
<dbReference type="InterPro" id="IPR011701">
    <property type="entry name" value="MFS"/>
</dbReference>
<evidence type="ECO:0000256" key="2">
    <source>
        <dbReference type="ARBA" id="ARBA00022989"/>
    </source>
</evidence>
<feature type="transmembrane region" description="Helical" evidence="4">
    <location>
        <begin position="366"/>
        <end position="386"/>
    </location>
</feature>
<dbReference type="Gene3D" id="1.20.1250.20">
    <property type="entry name" value="MFS general substrate transporter like domains"/>
    <property type="match status" value="1"/>
</dbReference>
<accession>A0A916U5F4</accession>